<dbReference type="InterPro" id="IPR058923">
    <property type="entry name" value="RCC1-like_dom"/>
</dbReference>
<dbReference type="PROSITE" id="PS51514">
    <property type="entry name" value="BRX"/>
    <property type="match status" value="1"/>
</dbReference>
<dbReference type="OMA" id="QVHSIAC"/>
<dbReference type="CDD" id="cd13365">
    <property type="entry name" value="PH_PLC_plant-like"/>
    <property type="match status" value="1"/>
</dbReference>
<dbReference type="Pfam" id="PF01363">
    <property type="entry name" value="FYVE"/>
    <property type="match status" value="1"/>
</dbReference>
<dbReference type="Proteomes" id="UP000189703">
    <property type="component" value="Unplaced"/>
</dbReference>
<dbReference type="InterPro" id="IPR000306">
    <property type="entry name" value="Znf_FYVE"/>
</dbReference>
<keyword evidence="1" id="KW-0479">Metal-binding</keyword>
<dbReference type="SUPFAM" id="SSF57903">
    <property type="entry name" value="FYVE/PHD zinc finger"/>
    <property type="match status" value="1"/>
</dbReference>
<evidence type="ECO:0000313" key="5">
    <source>
        <dbReference type="Proteomes" id="UP000189703"/>
    </source>
</evidence>
<proteinExistence type="predicted"/>
<dbReference type="InterPro" id="IPR051210">
    <property type="entry name" value="Ub_ligase/GEF_domain"/>
</dbReference>
<keyword evidence="3" id="KW-0863">Zinc-finger</keyword>
<dbReference type="Gene3D" id="2.30.29.30">
    <property type="entry name" value="Pleckstrin-homology domain (PH domain)/Phosphotyrosine-binding domain (PTB)"/>
    <property type="match status" value="1"/>
</dbReference>
<organism evidence="5 6">
    <name type="scientific">Nelumbo nucifera</name>
    <name type="common">Sacred lotus</name>
    <dbReference type="NCBI Taxonomy" id="4432"/>
    <lineage>
        <taxon>Eukaryota</taxon>
        <taxon>Viridiplantae</taxon>
        <taxon>Streptophyta</taxon>
        <taxon>Embryophyta</taxon>
        <taxon>Tracheophyta</taxon>
        <taxon>Spermatophyta</taxon>
        <taxon>Magnoliopsida</taxon>
        <taxon>Proteales</taxon>
        <taxon>Nelumbonaceae</taxon>
        <taxon>Nelumbo</taxon>
    </lineage>
</organism>
<dbReference type="Pfam" id="PF13713">
    <property type="entry name" value="BRX_N"/>
    <property type="match status" value="1"/>
</dbReference>
<dbReference type="Pfam" id="PF08381">
    <property type="entry name" value="BRX"/>
    <property type="match status" value="1"/>
</dbReference>
<evidence type="ECO:0000256" key="2">
    <source>
        <dbReference type="ARBA" id="ARBA00022737"/>
    </source>
</evidence>
<dbReference type="InterPro" id="IPR013591">
    <property type="entry name" value="Brevis_radix_dom"/>
</dbReference>
<name>A0A1U7Z282_NELNU</name>
<dbReference type="InterPro" id="IPR001849">
    <property type="entry name" value="PH_domain"/>
</dbReference>
<dbReference type="Pfam" id="PF25390">
    <property type="entry name" value="WD40_RLD"/>
    <property type="match status" value="1"/>
</dbReference>
<dbReference type="InterPro" id="IPR017455">
    <property type="entry name" value="Znf_FYVE-rel"/>
</dbReference>
<dbReference type="GeneID" id="104589558"/>
<dbReference type="FunFam" id="2.130.10.30:FF:000028">
    <property type="entry name" value="PH, RCC1 and FYVE domains-containing protein 1"/>
    <property type="match status" value="1"/>
</dbReference>
<evidence type="ECO:0000256" key="3">
    <source>
        <dbReference type="ARBA" id="ARBA00022771"/>
    </source>
</evidence>
<dbReference type="PROSITE" id="PS50012">
    <property type="entry name" value="RCC1_3"/>
    <property type="match status" value="7"/>
</dbReference>
<protein>
    <submittedName>
        <fullName evidence="6">Uncharacterized protein LOC104589558 isoform X1</fullName>
    </submittedName>
</protein>
<dbReference type="GO" id="GO:0008270">
    <property type="term" value="F:zinc ion binding"/>
    <property type="evidence" value="ECO:0007669"/>
    <property type="project" value="UniProtKB-KW"/>
</dbReference>
<reference evidence="6" key="1">
    <citation type="submission" date="2025-08" db="UniProtKB">
        <authorList>
            <consortium name="RefSeq"/>
        </authorList>
    </citation>
    <scope>IDENTIFICATION</scope>
</reference>
<dbReference type="PROSITE" id="PS00626">
    <property type="entry name" value="RCC1_2"/>
    <property type="match status" value="2"/>
</dbReference>
<sequence>MGEEPLDREVEQAIVALKKGAHLLKYGRRGKPKFCPFRLSTDEKLLIWYSGKEEKQLRLTSVTKIIPGQRTVNFLRQPQPEKESQSFSVVYANGERSLDLVCKDKEQADSWFVGLRALISRSHHYGSLCTLRNRPGAQTCANSPVGYSRRRNSLGLEDSSKYSQVRSLCGSPPRSLAERCFSDGLSHSSEGFYSSEPRSLSSIRTAMDFIVPHLSYMEPNDLKEKRRANAGTGYRVNLPYGVRTHSQCFPSTDNTEVLRDVLMWGEGIEGGTLGGRSDRFGNPNGTKFDALLPKLLESTMMLDVRKISLGGQHAAIVTKQGEVFCWGEGNRGKLGHKINMDISEPKVVDSLKGIHVESVACGEHHTCAVTLYGELYTWGDNSYGIGLIGDGNNASQWLPCKLFGPLGGTHISSVACGDWHTAVLSSSGQLFTYGDGTFGVLGHGNHQSVSQPKEVESLKGLRVKSVSCGPWHTAAVVDVTTGPFKISSSTGKLFTWGDGDKGRLGHLDRERKLVPTCVSRLMAYDFVQVSCGRMLTVALTDTGMVWTMGSTVHGQLGNPYAGDKSINIVEGKLKGECVKEISSGSYHVAVLTSRGSVYTWGKGANGRLGLGDIEDRNSPTLVEALRDRQVLSVACGSSFTAAICLHKSIFSSDQSTCSSCKVAFGFTRKKHNCYNCGFSFCRTCSSKKVMNASLAPNKSKPFRVCDPCFNRLQCITQSDRLKKMESPGPRQPLTPRKVFSDLKIGRGEAKITRGSLFSPRLNNNEETKCNEGQVLIKQLGSQLHQDPTFPSSTGPPRWGQVPCPALFSTYETENSMALLPHSGNQLSSVPPAYIQEIPQQSKSITGAGMNVERGLSESDKFLIEEVWRLRAEAKTLEKQCQMKSEKLEECEQRLEETWSLARDEAAKCKAAKEVIRALTTRLHTMSEKLSVVREVNIIPVVVDGVDMNLPRTPPIHAESTDLIVSSGLPPEVGELAETCRSPDPFCNALSSTHERDLCPTRTRSGANSLPRTDSRRNATKQLKNEWVEQDEPGVYITFMILPSGLKGLKRVRFSRKRFSQKEAEQWWEENQLRVYQKYQVEGYISPGKN</sequence>
<keyword evidence="5" id="KW-1185">Reference proteome</keyword>
<dbReference type="SMART" id="SM00064">
    <property type="entry name" value="FYVE"/>
    <property type="match status" value="1"/>
</dbReference>
<dbReference type="InterPro" id="IPR011011">
    <property type="entry name" value="Znf_FYVE_PHD"/>
</dbReference>
<gene>
    <name evidence="6" type="primary">LOC104589558</name>
</gene>
<dbReference type="Gene3D" id="3.30.40.10">
    <property type="entry name" value="Zinc/RING finger domain, C3HC4 (zinc finger)"/>
    <property type="match status" value="1"/>
</dbReference>
<dbReference type="Gene3D" id="2.130.10.30">
    <property type="entry name" value="Regulator of chromosome condensation 1/beta-lactamase-inhibitor protein II"/>
    <property type="match status" value="3"/>
</dbReference>
<keyword evidence="2" id="KW-0677">Repeat</keyword>
<dbReference type="InterPro" id="IPR011993">
    <property type="entry name" value="PH-like_dom_sf"/>
</dbReference>
<dbReference type="RefSeq" id="XP_010246208.1">
    <property type="nucleotide sequence ID" value="XM_010247906.2"/>
</dbReference>
<dbReference type="PROSITE" id="PS50178">
    <property type="entry name" value="ZF_FYVE"/>
    <property type="match status" value="1"/>
</dbReference>
<dbReference type="SUPFAM" id="SSF50729">
    <property type="entry name" value="PH domain-like"/>
    <property type="match status" value="1"/>
</dbReference>
<dbReference type="InterPro" id="IPR000408">
    <property type="entry name" value="Reg_chr_condens"/>
</dbReference>
<dbReference type="PROSITE" id="PS50003">
    <property type="entry name" value="PH_DOMAIN"/>
    <property type="match status" value="1"/>
</dbReference>
<evidence type="ECO:0000256" key="4">
    <source>
        <dbReference type="ARBA" id="ARBA00022833"/>
    </source>
</evidence>
<evidence type="ECO:0000256" key="1">
    <source>
        <dbReference type="ARBA" id="ARBA00022723"/>
    </source>
</evidence>
<dbReference type="InterPro" id="IPR013083">
    <property type="entry name" value="Znf_RING/FYVE/PHD"/>
</dbReference>
<dbReference type="CDD" id="cd00065">
    <property type="entry name" value="FYVE_like_SF"/>
    <property type="match status" value="1"/>
</dbReference>
<dbReference type="eggNOG" id="ENOG502QTH2">
    <property type="taxonomic scope" value="Eukaryota"/>
</dbReference>
<accession>A0A1U7Z282</accession>
<dbReference type="FunCoup" id="A0A1U7Z282">
    <property type="interactions" value="143"/>
</dbReference>
<dbReference type="PANTHER" id="PTHR22870">
    <property type="entry name" value="REGULATOR OF CHROMOSOME CONDENSATION"/>
    <property type="match status" value="1"/>
</dbReference>
<dbReference type="KEGG" id="nnu:104589558"/>
<dbReference type="InterPro" id="IPR009091">
    <property type="entry name" value="RCC1/BLIP-II"/>
</dbReference>
<evidence type="ECO:0000313" key="6">
    <source>
        <dbReference type="RefSeq" id="XP_010246208.1"/>
    </source>
</evidence>
<keyword evidence="4" id="KW-0862">Zinc</keyword>
<dbReference type="Pfam" id="PF16457">
    <property type="entry name" value="PH_12"/>
    <property type="match status" value="1"/>
</dbReference>
<dbReference type="OrthoDB" id="5981550at2759"/>
<dbReference type="PRINTS" id="PR00633">
    <property type="entry name" value="RCCNDNSATION"/>
</dbReference>
<dbReference type="AlphaFoldDB" id="A0A1U7Z282"/>
<dbReference type="SUPFAM" id="SSF50985">
    <property type="entry name" value="RCC1/BLIP-II"/>
    <property type="match status" value="1"/>
</dbReference>
<dbReference type="PANTHER" id="PTHR22870:SF350">
    <property type="entry name" value="F12P19.9 PROTEIN"/>
    <property type="match status" value="1"/>
</dbReference>
<dbReference type="STRING" id="4432.A0A1U7Z282"/>
<dbReference type="InterPro" id="IPR027988">
    <property type="entry name" value="BRX_N"/>
</dbReference>